<evidence type="ECO:0000313" key="4">
    <source>
        <dbReference type="Proteomes" id="UP001190700"/>
    </source>
</evidence>
<keyword evidence="4" id="KW-1185">Reference proteome</keyword>
<reference evidence="3 4" key="1">
    <citation type="journal article" date="2015" name="Genome Biol. Evol.">
        <title>Comparative Genomics of a Bacterivorous Green Alga Reveals Evolutionary Causalities and Consequences of Phago-Mixotrophic Mode of Nutrition.</title>
        <authorList>
            <person name="Burns J.A."/>
            <person name="Paasch A."/>
            <person name="Narechania A."/>
            <person name="Kim E."/>
        </authorList>
    </citation>
    <scope>NUCLEOTIDE SEQUENCE [LARGE SCALE GENOMIC DNA]</scope>
    <source>
        <strain evidence="3 4">PLY_AMNH</strain>
    </source>
</reference>
<dbReference type="AlphaFoldDB" id="A0AAE0C8M8"/>
<protein>
    <submittedName>
        <fullName evidence="3">Uncharacterized protein</fullName>
    </submittedName>
</protein>
<gene>
    <name evidence="3" type="ORF">CYMTET_40833</name>
</gene>
<sequence length="256" mass="27760">MSSGENVYAPPAEVSESEAATQPLLDASLEDADESLLLDDDVQINLTRPPPPEPLPPPVLQETLQSRPSEPVPQLSQSAGYVQGIMHLPDLPDAVTQFQKSRPLLKLWLILSIITVVNSLFFWPGLIIGIVGITGASLHVCECCKSHGSIAPYVNASKIMAIIAAAMDTLVIFLLLLQLALGCSKRGEKLDEEEDLEGDMEDEKEGGEKECSAVFIVLLILFAWFSMHAFISVKVGVKCHLTNKLFNPITSGVMVL</sequence>
<feature type="compositionally biased region" description="Low complexity" evidence="1">
    <location>
        <begin position="9"/>
        <end position="26"/>
    </location>
</feature>
<feature type="compositionally biased region" description="Polar residues" evidence="1">
    <location>
        <begin position="62"/>
        <end position="72"/>
    </location>
</feature>
<feature type="transmembrane region" description="Helical" evidence="2">
    <location>
        <begin position="213"/>
        <end position="231"/>
    </location>
</feature>
<keyword evidence="2" id="KW-0472">Membrane</keyword>
<feature type="compositionally biased region" description="Pro residues" evidence="1">
    <location>
        <begin position="48"/>
        <end position="59"/>
    </location>
</feature>
<organism evidence="3 4">
    <name type="scientific">Cymbomonas tetramitiformis</name>
    <dbReference type="NCBI Taxonomy" id="36881"/>
    <lineage>
        <taxon>Eukaryota</taxon>
        <taxon>Viridiplantae</taxon>
        <taxon>Chlorophyta</taxon>
        <taxon>Pyramimonadophyceae</taxon>
        <taxon>Pyramimonadales</taxon>
        <taxon>Pyramimonadaceae</taxon>
        <taxon>Cymbomonas</taxon>
    </lineage>
</organism>
<feature type="region of interest" description="Disordered" evidence="1">
    <location>
        <begin position="40"/>
        <end position="72"/>
    </location>
</feature>
<feature type="region of interest" description="Disordered" evidence="1">
    <location>
        <begin position="1"/>
        <end position="26"/>
    </location>
</feature>
<evidence type="ECO:0000313" key="3">
    <source>
        <dbReference type="EMBL" id="KAK3249754.1"/>
    </source>
</evidence>
<proteinExistence type="predicted"/>
<keyword evidence="2" id="KW-0812">Transmembrane</keyword>
<name>A0AAE0C8M8_9CHLO</name>
<feature type="transmembrane region" description="Helical" evidence="2">
    <location>
        <begin position="159"/>
        <end position="181"/>
    </location>
</feature>
<keyword evidence="2" id="KW-1133">Transmembrane helix</keyword>
<dbReference type="EMBL" id="LGRX02027154">
    <property type="protein sequence ID" value="KAK3249754.1"/>
    <property type="molecule type" value="Genomic_DNA"/>
</dbReference>
<feature type="transmembrane region" description="Helical" evidence="2">
    <location>
        <begin position="107"/>
        <end position="130"/>
    </location>
</feature>
<comment type="caution">
    <text evidence="3">The sequence shown here is derived from an EMBL/GenBank/DDBJ whole genome shotgun (WGS) entry which is preliminary data.</text>
</comment>
<evidence type="ECO:0000256" key="1">
    <source>
        <dbReference type="SAM" id="MobiDB-lite"/>
    </source>
</evidence>
<dbReference type="Proteomes" id="UP001190700">
    <property type="component" value="Unassembled WGS sequence"/>
</dbReference>
<evidence type="ECO:0000256" key="2">
    <source>
        <dbReference type="SAM" id="Phobius"/>
    </source>
</evidence>
<accession>A0AAE0C8M8</accession>